<name>A0A7X8TMC5_9MICC</name>
<dbReference type="InterPro" id="IPR000515">
    <property type="entry name" value="MetI-like"/>
</dbReference>
<dbReference type="RefSeq" id="WP_168888140.1">
    <property type="nucleotide sequence ID" value="NZ_JABAHY010000012.1"/>
</dbReference>
<evidence type="ECO:0000259" key="8">
    <source>
        <dbReference type="PROSITE" id="PS50928"/>
    </source>
</evidence>
<feature type="transmembrane region" description="Helical" evidence="7">
    <location>
        <begin position="201"/>
        <end position="218"/>
    </location>
</feature>
<reference evidence="9 10" key="1">
    <citation type="submission" date="2020-04" db="EMBL/GenBank/DDBJ databases">
        <title>Nesterenkonia sp. nov., isolated from marine sediment.</title>
        <authorList>
            <person name="Zhang G."/>
        </authorList>
    </citation>
    <scope>NUCLEOTIDE SEQUENCE [LARGE SCALE GENOMIC DNA]</scope>
    <source>
        <strain evidence="9 10">MY13</strain>
    </source>
</reference>
<dbReference type="GO" id="GO:0055085">
    <property type="term" value="P:transmembrane transport"/>
    <property type="evidence" value="ECO:0007669"/>
    <property type="project" value="InterPro"/>
</dbReference>
<evidence type="ECO:0000313" key="9">
    <source>
        <dbReference type="EMBL" id="NLS10663.1"/>
    </source>
</evidence>
<evidence type="ECO:0000256" key="7">
    <source>
        <dbReference type="RuleBase" id="RU363032"/>
    </source>
</evidence>
<feature type="transmembrane region" description="Helical" evidence="7">
    <location>
        <begin position="375"/>
        <end position="393"/>
    </location>
</feature>
<keyword evidence="5 7" id="KW-1133">Transmembrane helix</keyword>
<keyword evidence="4 7" id="KW-0812">Transmembrane</keyword>
<proteinExistence type="inferred from homology"/>
<dbReference type="SUPFAM" id="SSF161098">
    <property type="entry name" value="MetI-like"/>
    <property type="match status" value="1"/>
</dbReference>
<feature type="transmembrane region" description="Helical" evidence="7">
    <location>
        <begin position="316"/>
        <end position="337"/>
    </location>
</feature>
<dbReference type="Gene3D" id="1.10.3720.10">
    <property type="entry name" value="MetI-like"/>
    <property type="match status" value="1"/>
</dbReference>
<evidence type="ECO:0000256" key="6">
    <source>
        <dbReference type="ARBA" id="ARBA00023136"/>
    </source>
</evidence>
<feature type="transmembrane region" description="Helical" evidence="7">
    <location>
        <begin position="132"/>
        <end position="154"/>
    </location>
</feature>
<dbReference type="PROSITE" id="PS50928">
    <property type="entry name" value="ABC_TM1"/>
    <property type="match status" value="1"/>
</dbReference>
<organism evidence="9 10">
    <name type="scientific">Nesterenkonia sedimenti</name>
    <dbReference type="NCBI Taxonomy" id="1463632"/>
    <lineage>
        <taxon>Bacteria</taxon>
        <taxon>Bacillati</taxon>
        <taxon>Actinomycetota</taxon>
        <taxon>Actinomycetes</taxon>
        <taxon>Micrococcales</taxon>
        <taxon>Micrococcaceae</taxon>
        <taxon>Nesterenkonia</taxon>
    </lineage>
</organism>
<dbReference type="InterPro" id="IPR035906">
    <property type="entry name" value="MetI-like_sf"/>
</dbReference>
<keyword evidence="3" id="KW-1003">Cell membrane</keyword>
<dbReference type="GO" id="GO:0005886">
    <property type="term" value="C:plasma membrane"/>
    <property type="evidence" value="ECO:0007669"/>
    <property type="project" value="UniProtKB-SubCell"/>
</dbReference>
<evidence type="ECO:0000256" key="4">
    <source>
        <dbReference type="ARBA" id="ARBA00022692"/>
    </source>
</evidence>
<dbReference type="InterPro" id="IPR045621">
    <property type="entry name" value="BPD_transp_1_N"/>
</dbReference>
<comment type="subcellular location">
    <subcellularLocation>
        <location evidence="1 7">Cell membrane</location>
        <topology evidence="1 7">Multi-pass membrane protein</topology>
    </subcellularLocation>
</comment>
<evidence type="ECO:0000256" key="1">
    <source>
        <dbReference type="ARBA" id="ARBA00004651"/>
    </source>
</evidence>
<feature type="transmembrane region" description="Helical" evidence="7">
    <location>
        <begin position="12"/>
        <end position="30"/>
    </location>
</feature>
<keyword evidence="6 7" id="KW-0472">Membrane</keyword>
<feature type="transmembrane region" description="Helical" evidence="7">
    <location>
        <begin position="106"/>
        <end position="125"/>
    </location>
</feature>
<feature type="domain" description="ABC transmembrane type-1" evidence="8">
    <location>
        <begin position="100"/>
        <end position="498"/>
    </location>
</feature>
<keyword evidence="10" id="KW-1185">Reference proteome</keyword>
<feature type="transmembrane region" description="Helical" evidence="7">
    <location>
        <begin position="257"/>
        <end position="274"/>
    </location>
</feature>
<dbReference type="AlphaFoldDB" id="A0A7X8TMC5"/>
<dbReference type="Proteomes" id="UP000523139">
    <property type="component" value="Unassembled WGS sequence"/>
</dbReference>
<feature type="transmembrane region" description="Helical" evidence="7">
    <location>
        <begin position="230"/>
        <end position="250"/>
    </location>
</feature>
<dbReference type="PANTHER" id="PTHR30465">
    <property type="entry name" value="INNER MEMBRANE ABC TRANSPORTER"/>
    <property type="match status" value="1"/>
</dbReference>
<dbReference type="PANTHER" id="PTHR30465:SF0">
    <property type="entry name" value="OLIGOPEPTIDE TRANSPORT SYSTEM PERMEASE PROTEIN APPB"/>
    <property type="match status" value="1"/>
</dbReference>
<protein>
    <submittedName>
        <fullName evidence="9">ABC transporter permease</fullName>
    </submittedName>
</protein>
<feature type="transmembrane region" description="Helical" evidence="7">
    <location>
        <begin position="286"/>
        <end position="304"/>
    </location>
</feature>
<dbReference type="Pfam" id="PF00528">
    <property type="entry name" value="BPD_transp_1"/>
    <property type="match status" value="1"/>
</dbReference>
<evidence type="ECO:0000256" key="3">
    <source>
        <dbReference type="ARBA" id="ARBA00022475"/>
    </source>
</evidence>
<feature type="transmembrane region" description="Helical" evidence="7">
    <location>
        <begin position="174"/>
        <end position="194"/>
    </location>
</feature>
<dbReference type="EMBL" id="JABAHY010000012">
    <property type="protein sequence ID" value="NLS10663.1"/>
    <property type="molecule type" value="Genomic_DNA"/>
</dbReference>
<evidence type="ECO:0000313" key="10">
    <source>
        <dbReference type="Proteomes" id="UP000523139"/>
    </source>
</evidence>
<accession>A0A7X8TMC5</accession>
<evidence type="ECO:0000256" key="2">
    <source>
        <dbReference type="ARBA" id="ARBA00022448"/>
    </source>
</evidence>
<keyword evidence="2 7" id="KW-0813">Transport</keyword>
<sequence length="507" mass="56067">MLKYLLKRLGSTVLILFGATLLSFVIMINTGDPLADLREMQSDNVEYLMQERIERMGLDQPWYIRYWDWLSGILGCFGGSCDFGTTMTGAQVTPVIMAAAEQSLRLVFVATIAAIVIGVLTGIVTAMRQYSLLDYLVTFFIFLFWSLPVFWAAVLAKEWLAIRYNDWMMEPHFTWTNILVLATILAIFVPMVLGGNAKRRLITGGIMFAFVCAVLPWMNAVNFMTHPRLGPVIILIGSLMLAAGFTALIAGIRNRRVLYSGLTVVALGMVAYYATWNLLQDPPGGWLFLGAMFVLTIAICVVIGRSMGGHARGQATAVSVLTGALMSGMILLDHFMYHWPGLLSAKPRPVSTIGSHTPTLDENFWVTALDQMTQLWLPSVLMALLSLATYTRYTRSSMLEVQKQDFVRTARAKGVTERTVILKHAFRNAMIPLVTIVAFDFAALISGSIVVEQVFGWNAMGNVFITGMQTNDPAPVMAFILVTGSVAVLFNLLADILYAVLDPRIRV</sequence>
<dbReference type="Pfam" id="PF19300">
    <property type="entry name" value="BPD_transp_1_N"/>
    <property type="match status" value="1"/>
</dbReference>
<comment type="similarity">
    <text evidence="7">Belongs to the binding-protein-dependent transport system permease family.</text>
</comment>
<dbReference type="CDD" id="cd06261">
    <property type="entry name" value="TM_PBP2"/>
    <property type="match status" value="1"/>
</dbReference>
<feature type="transmembrane region" description="Helical" evidence="7">
    <location>
        <begin position="433"/>
        <end position="456"/>
    </location>
</feature>
<feature type="transmembrane region" description="Helical" evidence="7">
    <location>
        <begin position="476"/>
        <end position="501"/>
    </location>
</feature>
<comment type="caution">
    <text evidence="9">The sequence shown here is derived from an EMBL/GenBank/DDBJ whole genome shotgun (WGS) entry which is preliminary data.</text>
</comment>
<gene>
    <name evidence="9" type="ORF">HGQ17_11810</name>
</gene>
<evidence type="ECO:0000256" key="5">
    <source>
        <dbReference type="ARBA" id="ARBA00022989"/>
    </source>
</evidence>